<dbReference type="SMART" id="SM00156">
    <property type="entry name" value="PP2Ac"/>
    <property type="match status" value="1"/>
</dbReference>
<dbReference type="GO" id="GO:0004722">
    <property type="term" value="F:protein serine/threonine phosphatase activity"/>
    <property type="evidence" value="ECO:0007669"/>
    <property type="project" value="UniProtKB-EC"/>
</dbReference>
<dbReference type="GO" id="GO:0005737">
    <property type="term" value="C:cytoplasm"/>
    <property type="evidence" value="ECO:0007669"/>
    <property type="project" value="TreeGrafter"/>
</dbReference>
<evidence type="ECO:0000256" key="1">
    <source>
        <dbReference type="RuleBase" id="RU004273"/>
    </source>
</evidence>
<keyword evidence="1" id="KW-0378">Hydrolase</keyword>
<comment type="catalytic activity">
    <reaction evidence="1">
        <text>O-phospho-L-threonyl-[protein] + H2O = L-threonyl-[protein] + phosphate</text>
        <dbReference type="Rhea" id="RHEA:47004"/>
        <dbReference type="Rhea" id="RHEA-COMP:11060"/>
        <dbReference type="Rhea" id="RHEA-COMP:11605"/>
        <dbReference type="ChEBI" id="CHEBI:15377"/>
        <dbReference type="ChEBI" id="CHEBI:30013"/>
        <dbReference type="ChEBI" id="CHEBI:43474"/>
        <dbReference type="ChEBI" id="CHEBI:61977"/>
        <dbReference type="EC" id="3.1.3.16"/>
    </reaction>
</comment>
<gene>
    <name evidence="3" type="ORF">EG68_06525</name>
</gene>
<dbReference type="Proteomes" id="UP000822476">
    <property type="component" value="Unassembled WGS sequence"/>
</dbReference>
<dbReference type="OrthoDB" id="6238899at2759"/>
<comment type="similarity">
    <text evidence="1">Belongs to the PPP phosphatase family.</text>
</comment>
<evidence type="ECO:0000313" key="4">
    <source>
        <dbReference type="Proteomes" id="UP000822476"/>
    </source>
</evidence>
<dbReference type="InterPro" id="IPR006186">
    <property type="entry name" value="Ser/Thr-sp_prot-phosphatase"/>
</dbReference>
<proteinExistence type="inferred from homology"/>
<dbReference type="Pfam" id="PF00149">
    <property type="entry name" value="Metallophos"/>
    <property type="match status" value="1"/>
</dbReference>
<comment type="caution">
    <text evidence="3">The sequence shown here is derived from an EMBL/GenBank/DDBJ whole genome shotgun (WGS) entry which is preliminary data.</text>
</comment>
<dbReference type="SUPFAM" id="SSF56300">
    <property type="entry name" value="Metallo-dependent phosphatases"/>
    <property type="match status" value="1"/>
</dbReference>
<keyword evidence="4" id="KW-1185">Reference proteome</keyword>
<dbReference type="PROSITE" id="PS00125">
    <property type="entry name" value="SER_THR_PHOSPHATASE"/>
    <property type="match status" value="1"/>
</dbReference>
<dbReference type="AlphaFoldDB" id="A0A8S9YE13"/>
<dbReference type="GO" id="GO:0005634">
    <property type="term" value="C:nucleus"/>
    <property type="evidence" value="ECO:0007669"/>
    <property type="project" value="TreeGrafter"/>
</dbReference>
<dbReference type="InterPro" id="IPR029052">
    <property type="entry name" value="Metallo-depent_PP-like"/>
</dbReference>
<evidence type="ECO:0000313" key="3">
    <source>
        <dbReference type="EMBL" id="KAF7232830.1"/>
    </source>
</evidence>
<organism evidence="3 4">
    <name type="scientific">Paragonimus skrjabini miyazakii</name>
    <dbReference type="NCBI Taxonomy" id="59628"/>
    <lineage>
        <taxon>Eukaryota</taxon>
        <taxon>Metazoa</taxon>
        <taxon>Spiralia</taxon>
        <taxon>Lophotrochozoa</taxon>
        <taxon>Platyhelminthes</taxon>
        <taxon>Trematoda</taxon>
        <taxon>Digenea</taxon>
        <taxon>Plagiorchiida</taxon>
        <taxon>Troglotremata</taxon>
        <taxon>Troglotrematidae</taxon>
        <taxon>Paragonimus</taxon>
    </lineage>
</organism>
<dbReference type="PANTHER" id="PTHR11668">
    <property type="entry name" value="SERINE/THREONINE PROTEIN PHOSPHATASE"/>
    <property type="match status" value="1"/>
</dbReference>
<dbReference type="InterPro" id="IPR050341">
    <property type="entry name" value="PP1_catalytic_subunit"/>
</dbReference>
<dbReference type="EC" id="3.1.3.16" evidence="1"/>
<dbReference type="PANTHER" id="PTHR11668:SF496">
    <property type="entry name" value="SERINE_THREONINE-PROTEIN PHOSPHATASE"/>
    <property type="match status" value="1"/>
</dbReference>
<feature type="domain" description="Serine/threonine specific protein phosphatases" evidence="2">
    <location>
        <begin position="139"/>
        <end position="144"/>
    </location>
</feature>
<sequence>MSRDEAGMNVKPSVSKAKRKMIINKTKLLISRLTDYQMLKGRSAQLSELEISNICVLLNEIFMEEPSCLSLKLNDQLCIVGDTYGHYTQLLQILNGLGHPPERSYLFLGNYVNRGDKSIETITLLFAYKLLFPCSIYLLRGNHECEQLGREYGFYAECSRRFSPRLWSILMDTFNYLPAAAVIENIIFCSHSGISPSIIYSGYTGAKALQDYISVWIPRPTVIETSILLTHLTWSEPNIQVSQWERNPAGLGYLFGPAVVDQFCNQFGIYHIVRSNEMIPSGYQFFSGSNKLVTIFSAPDYLGIYRNLGAVLQLVRIEKSESVSCQIKQLKPTVFIRGKIPSRKTLAIEGNKSLQRTNSTYTAYEDFLD</sequence>
<dbReference type="EMBL" id="JTDE01021511">
    <property type="protein sequence ID" value="KAF7232830.1"/>
    <property type="molecule type" value="Genomic_DNA"/>
</dbReference>
<dbReference type="InterPro" id="IPR004843">
    <property type="entry name" value="Calcineurin-like_PHP"/>
</dbReference>
<name>A0A8S9YE13_9TREM</name>
<reference evidence="3" key="1">
    <citation type="submission" date="2019-07" db="EMBL/GenBank/DDBJ databases">
        <title>Annotation for the trematode Paragonimus miyazaki's.</title>
        <authorList>
            <person name="Choi Y.-J."/>
        </authorList>
    </citation>
    <scope>NUCLEOTIDE SEQUENCE</scope>
    <source>
        <strain evidence="3">Japan</strain>
    </source>
</reference>
<evidence type="ECO:0000259" key="2">
    <source>
        <dbReference type="PROSITE" id="PS00125"/>
    </source>
</evidence>
<accession>A0A8S9YE13</accession>
<protein>
    <recommendedName>
        <fullName evidence="1">Serine/threonine-protein phosphatase</fullName>
        <ecNumber evidence="1">3.1.3.16</ecNumber>
    </recommendedName>
</protein>
<dbReference type="Gene3D" id="3.60.21.10">
    <property type="match status" value="1"/>
</dbReference>
<dbReference type="PRINTS" id="PR00114">
    <property type="entry name" value="STPHPHTASE"/>
</dbReference>